<dbReference type="RefSeq" id="WP_002688491.1">
    <property type="nucleotide sequence ID" value="NZ_UFTJ01000005.1"/>
</dbReference>
<proteinExistence type="predicted"/>
<evidence type="ECO:0000256" key="1">
    <source>
        <dbReference type="SAM" id="Coils"/>
    </source>
</evidence>
<dbReference type="Pfam" id="PF11363">
    <property type="entry name" value="DUF3164"/>
    <property type="match status" value="1"/>
</dbReference>
<evidence type="ECO:0008006" key="4">
    <source>
        <dbReference type="Google" id="ProtNLM"/>
    </source>
</evidence>
<sequence length="220" mass="25006">MSTINIAELTDEQKKALRVQLEAEKKAEKEKKDQDRKAYKDLSEEFVTTLIDQLIGHHKETESVIKKVFESYEPVQALKSEIYGVAINKQDSHTSTLKDGSASITIGYNVTIGFDGTEVAGVEKIKNFITSLADDSDKVRKLSKMVNTFLKPNAKTGMLNPSKIIELSKLREEFNNEEFNEGLDIIFNAQIRRQNSMYVSGYKFVEIEGVPKRVEFRFTV</sequence>
<accession>A0A380ZWM6</accession>
<feature type="coiled-coil region" evidence="1">
    <location>
        <begin position="14"/>
        <end position="45"/>
    </location>
</feature>
<keyword evidence="1" id="KW-0175">Coiled coil</keyword>
<dbReference type="EMBL" id="UFTJ01000005">
    <property type="protein sequence ID" value="SUV53156.1"/>
    <property type="molecule type" value="Genomic_DNA"/>
</dbReference>
<reference evidence="2 3" key="1">
    <citation type="submission" date="2018-06" db="EMBL/GenBank/DDBJ databases">
        <authorList>
            <consortium name="Pathogen Informatics"/>
            <person name="Doyle S."/>
        </authorList>
    </citation>
    <scope>NUCLEOTIDE SEQUENCE [LARGE SCALE GENOMIC DNA]</scope>
    <source>
        <strain evidence="2 3">NCTC11661</strain>
    </source>
</reference>
<dbReference type="AlphaFoldDB" id="A0A380ZWM6"/>
<gene>
    <name evidence="2" type="ORF">NCTC11661_02303</name>
</gene>
<protein>
    <recommendedName>
        <fullName evidence="4">DUF3164 family protein</fullName>
    </recommendedName>
</protein>
<evidence type="ECO:0000313" key="3">
    <source>
        <dbReference type="Proteomes" id="UP000255515"/>
    </source>
</evidence>
<evidence type="ECO:0000313" key="2">
    <source>
        <dbReference type="EMBL" id="SUV53156.1"/>
    </source>
</evidence>
<dbReference type="InterPro" id="IPR021505">
    <property type="entry name" value="Phage_B3_Orf6"/>
</dbReference>
<organism evidence="2 3">
    <name type="scientific">Bergeyella zoohelcum</name>
    <dbReference type="NCBI Taxonomy" id="1015"/>
    <lineage>
        <taxon>Bacteria</taxon>
        <taxon>Pseudomonadati</taxon>
        <taxon>Bacteroidota</taxon>
        <taxon>Flavobacteriia</taxon>
        <taxon>Flavobacteriales</taxon>
        <taxon>Weeksellaceae</taxon>
        <taxon>Bergeyella</taxon>
    </lineage>
</organism>
<name>A0A380ZWM6_9FLAO</name>
<dbReference type="Proteomes" id="UP000255515">
    <property type="component" value="Unassembled WGS sequence"/>
</dbReference>